<dbReference type="OrthoDB" id="775260at2759"/>
<dbReference type="GO" id="GO:0052381">
    <property type="term" value="F:tRNA dimethylallyltransferase activity"/>
    <property type="evidence" value="ECO:0007669"/>
    <property type="project" value="TreeGrafter"/>
</dbReference>
<dbReference type="InterPro" id="IPR027417">
    <property type="entry name" value="P-loop_NTPase"/>
</dbReference>
<keyword evidence="3" id="KW-0547">Nucleotide-binding</keyword>
<dbReference type="PANTHER" id="PTHR11088">
    <property type="entry name" value="TRNA DIMETHYLALLYLTRANSFERASE"/>
    <property type="match status" value="1"/>
</dbReference>
<evidence type="ECO:0000256" key="5">
    <source>
        <dbReference type="SAM" id="MobiDB-lite"/>
    </source>
</evidence>
<dbReference type="Pfam" id="PF01715">
    <property type="entry name" value="IPPT"/>
    <property type="match status" value="1"/>
</dbReference>
<evidence type="ECO:0000256" key="1">
    <source>
        <dbReference type="ARBA" id="ARBA00005842"/>
    </source>
</evidence>
<dbReference type="PANTHER" id="PTHR11088:SF89">
    <property type="entry name" value="TRNA DIMETHYLALLYLTRANSFERASE"/>
    <property type="match status" value="1"/>
</dbReference>
<evidence type="ECO:0000313" key="7">
    <source>
        <dbReference type="Proteomes" id="UP000053097"/>
    </source>
</evidence>
<dbReference type="Gene3D" id="3.40.50.300">
    <property type="entry name" value="P-loop containing nucleotide triphosphate hydrolases"/>
    <property type="match status" value="1"/>
</dbReference>
<dbReference type="InterPro" id="IPR039657">
    <property type="entry name" value="Dimethylallyltransferase"/>
</dbReference>
<evidence type="ECO:0000256" key="3">
    <source>
        <dbReference type="ARBA" id="ARBA00022741"/>
    </source>
</evidence>
<evidence type="ECO:0000256" key="4">
    <source>
        <dbReference type="ARBA" id="ARBA00022840"/>
    </source>
</evidence>
<reference evidence="6 7" key="1">
    <citation type="journal article" date="2014" name="Curr. Biol.">
        <title>The genome of the clonal raider ant Cerapachys biroi.</title>
        <authorList>
            <person name="Oxley P.R."/>
            <person name="Ji L."/>
            <person name="Fetter-Pruneda I."/>
            <person name="McKenzie S.K."/>
            <person name="Li C."/>
            <person name="Hu H."/>
            <person name="Zhang G."/>
            <person name="Kronauer D.J."/>
        </authorList>
    </citation>
    <scope>NUCLEOTIDE SEQUENCE [LARGE SCALE GENOMIC DNA]</scope>
</reference>
<protein>
    <submittedName>
        <fullName evidence="6">tRNA dimethylallyltransferase, mitochondrial</fullName>
    </submittedName>
</protein>
<dbReference type="GO" id="GO:0005739">
    <property type="term" value="C:mitochondrion"/>
    <property type="evidence" value="ECO:0007669"/>
    <property type="project" value="TreeGrafter"/>
</dbReference>
<dbReference type="EMBL" id="KK107231">
    <property type="protein sequence ID" value="EZA55037.1"/>
    <property type="molecule type" value="Genomic_DNA"/>
</dbReference>
<gene>
    <name evidence="6" type="ORF">X777_04502</name>
</gene>
<name>A0A026WG53_OOCBI</name>
<dbReference type="AlphaFoldDB" id="A0A026WG53"/>
<keyword evidence="7" id="KW-1185">Reference proteome</keyword>
<dbReference type="Gene3D" id="1.10.20.140">
    <property type="match status" value="1"/>
</dbReference>
<dbReference type="GO" id="GO:0005524">
    <property type="term" value="F:ATP binding"/>
    <property type="evidence" value="ECO:0007669"/>
    <property type="project" value="UniProtKB-KW"/>
</dbReference>
<proteinExistence type="inferred from homology"/>
<feature type="region of interest" description="Disordered" evidence="5">
    <location>
        <begin position="160"/>
        <end position="204"/>
    </location>
</feature>
<sequence length="237" mass="26781">MPSRQEGGCKFFRNLDFASGNYRAVRCRKIIRESMNLRSCDPGNSTGAVTPAWLRQCGFLGIPRGGPDGGASKVYKGLDIVTAKVTPAEKQMAPHHMLDIVDPLTNFKVIDFRDMALPIIDNLLARRCLPIIVGGTNYYIESLLWEILLTDPKTISSTLTDPAATNPIESRSDDRYNIRADWQNDDDEDDATTPAKRSKFDTRMCDDSNEELHRKLMEIDPEMARTLHPNNRRKVIR</sequence>
<keyword evidence="4" id="KW-0067">ATP-binding</keyword>
<evidence type="ECO:0000313" key="6">
    <source>
        <dbReference type="EMBL" id="EZA55037.1"/>
    </source>
</evidence>
<keyword evidence="2 6" id="KW-0808">Transferase</keyword>
<comment type="similarity">
    <text evidence="1">Belongs to the IPP transferase family.</text>
</comment>
<dbReference type="Proteomes" id="UP000053097">
    <property type="component" value="Unassembled WGS sequence"/>
</dbReference>
<accession>A0A026WG53</accession>
<dbReference type="GO" id="GO:0006400">
    <property type="term" value="P:tRNA modification"/>
    <property type="evidence" value="ECO:0007669"/>
    <property type="project" value="TreeGrafter"/>
</dbReference>
<dbReference type="STRING" id="2015173.A0A026WG53"/>
<organism evidence="6 7">
    <name type="scientific">Ooceraea biroi</name>
    <name type="common">Clonal raider ant</name>
    <name type="synonym">Cerapachys biroi</name>
    <dbReference type="NCBI Taxonomy" id="2015173"/>
    <lineage>
        <taxon>Eukaryota</taxon>
        <taxon>Metazoa</taxon>
        <taxon>Ecdysozoa</taxon>
        <taxon>Arthropoda</taxon>
        <taxon>Hexapoda</taxon>
        <taxon>Insecta</taxon>
        <taxon>Pterygota</taxon>
        <taxon>Neoptera</taxon>
        <taxon>Endopterygota</taxon>
        <taxon>Hymenoptera</taxon>
        <taxon>Apocrita</taxon>
        <taxon>Aculeata</taxon>
        <taxon>Formicoidea</taxon>
        <taxon>Formicidae</taxon>
        <taxon>Dorylinae</taxon>
        <taxon>Ooceraea</taxon>
    </lineage>
</organism>
<evidence type="ECO:0000256" key="2">
    <source>
        <dbReference type="ARBA" id="ARBA00022679"/>
    </source>
</evidence>
<dbReference type="OMA" id="YREMDIA"/>